<name>A0ABW5R6C6_9BACL</name>
<evidence type="ECO:0000256" key="1">
    <source>
        <dbReference type="SAM" id="MobiDB-lite"/>
    </source>
</evidence>
<feature type="region of interest" description="Disordered" evidence="1">
    <location>
        <begin position="57"/>
        <end position="90"/>
    </location>
</feature>
<dbReference type="Proteomes" id="UP001597497">
    <property type="component" value="Unassembled WGS sequence"/>
</dbReference>
<dbReference type="RefSeq" id="WP_379927988.1">
    <property type="nucleotide sequence ID" value="NZ_JBHUMM010000004.1"/>
</dbReference>
<organism evidence="2 3">
    <name type="scientific">Marinicrinis sediminis</name>
    <dbReference type="NCBI Taxonomy" id="1652465"/>
    <lineage>
        <taxon>Bacteria</taxon>
        <taxon>Bacillati</taxon>
        <taxon>Bacillota</taxon>
        <taxon>Bacilli</taxon>
        <taxon>Bacillales</taxon>
        <taxon>Paenibacillaceae</taxon>
    </lineage>
</organism>
<comment type="caution">
    <text evidence="2">The sequence shown here is derived from an EMBL/GenBank/DDBJ whole genome shotgun (WGS) entry which is preliminary data.</text>
</comment>
<reference evidence="3" key="1">
    <citation type="journal article" date="2019" name="Int. J. Syst. Evol. Microbiol.">
        <title>The Global Catalogue of Microorganisms (GCM) 10K type strain sequencing project: providing services to taxonomists for standard genome sequencing and annotation.</title>
        <authorList>
            <consortium name="The Broad Institute Genomics Platform"/>
            <consortium name="The Broad Institute Genome Sequencing Center for Infectious Disease"/>
            <person name="Wu L."/>
            <person name="Ma J."/>
        </authorList>
    </citation>
    <scope>NUCLEOTIDE SEQUENCE [LARGE SCALE GENOMIC DNA]</scope>
    <source>
        <strain evidence="3">KCTC 33676</strain>
    </source>
</reference>
<proteinExistence type="predicted"/>
<gene>
    <name evidence="2" type="ORF">ACFSUC_03035</name>
</gene>
<keyword evidence="3" id="KW-1185">Reference proteome</keyword>
<dbReference type="InterPro" id="IPR025622">
    <property type="entry name" value="YqzE"/>
</dbReference>
<evidence type="ECO:0000313" key="2">
    <source>
        <dbReference type="EMBL" id="MFD2670583.1"/>
    </source>
</evidence>
<dbReference type="Pfam" id="PF14038">
    <property type="entry name" value="YqzE"/>
    <property type="match status" value="1"/>
</dbReference>
<protein>
    <submittedName>
        <fullName evidence="2">YqzE family protein</fullName>
    </submittedName>
</protein>
<evidence type="ECO:0000313" key="3">
    <source>
        <dbReference type="Proteomes" id="UP001597497"/>
    </source>
</evidence>
<feature type="compositionally biased region" description="Basic residues" evidence="1">
    <location>
        <begin position="57"/>
        <end position="69"/>
    </location>
</feature>
<sequence>MAASGKDLIKYVTEQFVRYLETPVDQRKAQRRLRKERETWSSRWFGMMPISVKMAVPRKRRKVKRKTSRSHVQNTRNESGEAHSVTYEDG</sequence>
<accession>A0ABW5R6C6</accession>
<dbReference type="EMBL" id="JBHUMM010000004">
    <property type="protein sequence ID" value="MFD2670583.1"/>
    <property type="molecule type" value="Genomic_DNA"/>
</dbReference>